<keyword evidence="1" id="KW-0175">Coiled coil</keyword>
<name>A0A1F6UUY6_9BACT</name>
<evidence type="ECO:0000313" key="3">
    <source>
        <dbReference type="EMBL" id="OGI61183.1"/>
    </source>
</evidence>
<sequence length="122" mass="14233">MLGLKRNKERVFYSWFFALILLFFTVVIVIGLPSLVKKKQESKQNKRIAAEELKRIKERMENIGEKQDKLLTEIGQEELIREKFSFKKPGEGEVIIVEDKNQPANAIGSESGFWKFLKGLFR</sequence>
<evidence type="ECO:0000256" key="1">
    <source>
        <dbReference type="SAM" id="Coils"/>
    </source>
</evidence>
<keyword evidence="2" id="KW-0472">Membrane</keyword>
<keyword evidence="2" id="KW-0812">Transmembrane</keyword>
<evidence type="ECO:0000313" key="4">
    <source>
        <dbReference type="Proteomes" id="UP000182253"/>
    </source>
</evidence>
<keyword evidence="2" id="KW-1133">Transmembrane helix</keyword>
<feature type="coiled-coil region" evidence="1">
    <location>
        <begin position="39"/>
        <end position="73"/>
    </location>
</feature>
<reference evidence="3 4" key="1">
    <citation type="journal article" date="2016" name="Nat. Commun.">
        <title>Thousands of microbial genomes shed light on interconnected biogeochemical processes in an aquifer system.</title>
        <authorList>
            <person name="Anantharaman K."/>
            <person name="Brown C.T."/>
            <person name="Hug L.A."/>
            <person name="Sharon I."/>
            <person name="Castelle C.J."/>
            <person name="Probst A.J."/>
            <person name="Thomas B.C."/>
            <person name="Singh A."/>
            <person name="Wilkins M.J."/>
            <person name="Karaoz U."/>
            <person name="Brodie E.L."/>
            <person name="Williams K.H."/>
            <person name="Hubbard S.S."/>
            <person name="Banfield J.F."/>
        </authorList>
    </citation>
    <scope>NUCLEOTIDE SEQUENCE [LARGE SCALE GENOMIC DNA]</scope>
</reference>
<evidence type="ECO:0008006" key="5">
    <source>
        <dbReference type="Google" id="ProtNLM"/>
    </source>
</evidence>
<comment type="caution">
    <text evidence="3">The sequence shown here is derived from an EMBL/GenBank/DDBJ whole genome shotgun (WGS) entry which is preliminary data.</text>
</comment>
<dbReference type="STRING" id="1801735.A2645_02270"/>
<dbReference type="Proteomes" id="UP000182253">
    <property type="component" value="Unassembled WGS sequence"/>
</dbReference>
<protein>
    <recommendedName>
        <fullName evidence="5">Cell division protein FtsL</fullName>
    </recommendedName>
</protein>
<proteinExistence type="predicted"/>
<accession>A0A1F6UUY6</accession>
<dbReference type="EMBL" id="MFTL01000027">
    <property type="protein sequence ID" value="OGI61183.1"/>
    <property type="molecule type" value="Genomic_DNA"/>
</dbReference>
<feature type="transmembrane region" description="Helical" evidence="2">
    <location>
        <begin position="12"/>
        <end position="36"/>
    </location>
</feature>
<organism evidence="3 4">
    <name type="scientific">Candidatus Nomurabacteria bacterium RIFCSPHIGHO2_01_FULL_39_9</name>
    <dbReference type="NCBI Taxonomy" id="1801735"/>
    <lineage>
        <taxon>Bacteria</taxon>
        <taxon>Candidatus Nomuraibacteriota</taxon>
    </lineage>
</organism>
<gene>
    <name evidence="3" type="ORF">A2645_02270</name>
</gene>
<evidence type="ECO:0000256" key="2">
    <source>
        <dbReference type="SAM" id="Phobius"/>
    </source>
</evidence>
<dbReference type="AlphaFoldDB" id="A0A1F6UUY6"/>